<dbReference type="Gramene" id="Jr13_06100_p1">
    <property type="protein sequence ID" value="cds.Jr13_06100_p1"/>
    <property type="gene ID" value="Jr13_06100"/>
</dbReference>
<name>A0A833WWB9_JUGRE</name>
<dbReference type="InterPro" id="IPR050825">
    <property type="entry name" value="RBM42_RBP45_47-like"/>
</dbReference>
<dbReference type="EMBL" id="LIHL02000013">
    <property type="protein sequence ID" value="KAF5448687.1"/>
    <property type="molecule type" value="Genomic_DNA"/>
</dbReference>
<comment type="subunit">
    <text evidence="9">Interacts with the poly(A) tail of mRNA in nucleus.</text>
</comment>
<keyword evidence="6" id="KW-0539">Nucleus</keyword>
<evidence type="ECO:0000256" key="3">
    <source>
        <dbReference type="ARBA" id="ARBA00022664"/>
    </source>
</evidence>
<keyword evidence="3" id="KW-0507">mRNA processing</keyword>
<dbReference type="AlphaFoldDB" id="A0A833WWB9"/>
<dbReference type="Pfam" id="PF00076">
    <property type="entry name" value="RRM_1"/>
    <property type="match status" value="3"/>
</dbReference>
<dbReference type="CDD" id="cd12345">
    <property type="entry name" value="RRM2_SECp43_like"/>
    <property type="match status" value="1"/>
</dbReference>
<evidence type="ECO:0000256" key="2">
    <source>
        <dbReference type="ARBA" id="ARBA00004463"/>
    </source>
</evidence>
<dbReference type="FunFam" id="3.30.70.330:FF:000144">
    <property type="entry name" value="Polyadenylate-binding protein RBP47B"/>
    <property type="match status" value="1"/>
</dbReference>
<evidence type="ECO:0000256" key="1">
    <source>
        <dbReference type="ARBA" id="ARBA00004123"/>
    </source>
</evidence>
<feature type="region of interest" description="Disordered" evidence="11">
    <location>
        <begin position="1"/>
        <end position="32"/>
    </location>
</feature>
<dbReference type="CDD" id="cd12344">
    <property type="entry name" value="RRM1_SECp43_like"/>
    <property type="match status" value="1"/>
</dbReference>
<keyword evidence="5 10" id="KW-0694">RNA-binding</keyword>
<dbReference type="GO" id="GO:0006397">
    <property type="term" value="P:mRNA processing"/>
    <property type="evidence" value="ECO:0007669"/>
    <property type="project" value="UniProtKB-KW"/>
</dbReference>
<feature type="region of interest" description="Disordered" evidence="11">
    <location>
        <begin position="68"/>
        <end position="106"/>
    </location>
</feature>
<dbReference type="GO" id="GO:0005634">
    <property type="term" value="C:nucleus"/>
    <property type="evidence" value="ECO:0007669"/>
    <property type="project" value="UniProtKB-SubCell"/>
</dbReference>
<dbReference type="SUPFAM" id="SSF54928">
    <property type="entry name" value="RNA-binding domain, RBD"/>
    <property type="match status" value="3"/>
</dbReference>
<proteinExistence type="inferred from homology"/>
<dbReference type="FunFam" id="3.30.70.330:FF:000103">
    <property type="entry name" value="Polyadenylate-binding protein RBP47B"/>
    <property type="match status" value="1"/>
</dbReference>
<feature type="compositionally biased region" description="Polar residues" evidence="11">
    <location>
        <begin position="1"/>
        <end position="12"/>
    </location>
</feature>
<feature type="domain" description="RRM" evidence="12">
    <location>
        <begin position="112"/>
        <end position="192"/>
    </location>
</feature>
<dbReference type="FunFam" id="3.30.70.330:FF:000395">
    <property type="entry name" value="Polyadenylate-binding protein RBP47"/>
    <property type="match status" value="1"/>
</dbReference>
<reference evidence="13" key="2">
    <citation type="submission" date="2020-03" db="EMBL/GenBank/DDBJ databases">
        <title>Walnut 2.0.</title>
        <authorList>
            <person name="Marrano A."/>
            <person name="Britton M."/>
            <person name="Zimin A.V."/>
            <person name="Zaini P.A."/>
            <person name="Workman R."/>
            <person name="Puiu D."/>
            <person name="Bianco L."/>
            <person name="Allen B.J."/>
            <person name="Troggio M."/>
            <person name="Leslie C.A."/>
            <person name="Timp W."/>
            <person name="Dendekar A."/>
            <person name="Salzberg S.L."/>
            <person name="Neale D.B."/>
        </authorList>
    </citation>
    <scope>NUCLEOTIDE SEQUENCE</scope>
    <source>
        <tissue evidence="13">Leaves</tissue>
    </source>
</reference>
<dbReference type="GO" id="GO:0003729">
    <property type="term" value="F:mRNA binding"/>
    <property type="evidence" value="ECO:0007669"/>
    <property type="project" value="InterPro"/>
</dbReference>
<feature type="compositionally biased region" description="Low complexity" evidence="11">
    <location>
        <begin position="82"/>
        <end position="104"/>
    </location>
</feature>
<comment type="similarity">
    <text evidence="8">Belongs to the polyadenylate-binding RBP47 family.</text>
</comment>
<dbReference type="InterPro" id="IPR012677">
    <property type="entry name" value="Nucleotide-bd_a/b_plait_sf"/>
</dbReference>
<evidence type="ECO:0000256" key="11">
    <source>
        <dbReference type="SAM" id="MobiDB-lite"/>
    </source>
</evidence>
<dbReference type="Gene3D" id="3.30.70.330">
    <property type="match status" value="3"/>
</dbReference>
<feature type="compositionally biased region" description="Basic residues" evidence="11">
    <location>
        <begin position="70"/>
        <end position="81"/>
    </location>
</feature>
<comment type="function">
    <text evidence="7">Heterogeneous nuclear ribonucleoprotein (hnRNP)-protein binding the poly(A) tail of mRNA and probably involved in some steps of pre-mRNA maturation.</text>
</comment>
<evidence type="ECO:0000256" key="7">
    <source>
        <dbReference type="ARBA" id="ARBA00057395"/>
    </source>
</evidence>
<evidence type="ECO:0000256" key="5">
    <source>
        <dbReference type="ARBA" id="ARBA00022884"/>
    </source>
</evidence>
<gene>
    <name evidence="13" type="ORF">F2P56_029194</name>
</gene>
<evidence type="ECO:0000256" key="6">
    <source>
        <dbReference type="ARBA" id="ARBA00023242"/>
    </source>
</evidence>
<comment type="subcellular location">
    <subcellularLocation>
        <location evidence="2">Cytoplasmic granule</location>
    </subcellularLocation>
    <subcellularLocation>
        <location evidence="1">Nucleus</location>
    </subcellularLocation>
</comment>
<evidence type="ECO:0000259" key="12">
    <source>
        <dbReference type="PROSITE" id="PS50102"/>
    </source>
</evidence>
<accession>A0A833WWB9</accession>
<dbReference type="PROSITE" id="PS50102">
    <property type="entry name" value="RRM"/>
    <property type="match status" value="3"/>
</dbReference>
<feature type="compositionally biased region" description="Low complexity" evidence="11">
    <location>
        <begin position="13"/>
        <end position="32"/>
    </location>
</feature>
<evidence type="ECO:0000313" key="13">
    <source>
        <dbReference type="EMBL" id="KAF5448687.1"/>
    </source>
</evidence>
<evidence type="ECO:0000256" key="9">
    <source>
        <dbReference type="ARBA" id="ARBA00063471"/>
    </source>
</evidence>
<reference evidence="13" key="1">
    <citation type="submission" date="2015-10" db="EMBL/GenBank/DDBJ databases">
        <authorList>
            <person name="Martinez-Garcia P.J."/>
            <person name="Crepeau M.W."/>
            <person name="Puiu D."/>
            <person name="Gonzalez-Ibeas D."/>
            <person name="Whalen J."/>
            <person name="Stevens K."/>
            <person name="Paul R."/>
            <person name="Butterfield T."/>
            <person name="Britton M."/>
            <person name="Reagan R."/>
            <person name="Chakraborty S."/>
            <person name="Walawage S.L."/>
            <person name="Vasquez-Gross H.A."/>
            <person name="Cardeno C."/>
            <person name="Famula R."/>
            <person name="Pratt K."/>
            <person name="Kuruganti S."/>
            <person name="Aradhya M.K."/>
            <person name="Leslie C.A."/>
            <person name="Dandekar A.M."/>
            <person name="Salzberg S.L."/>
            <person name="Wegrzyn J.L."/>
            <person name="Langley C.H."/>
            <person name="Neale D.B."/>
        </authorList>
    </citation>
    <scope>NUCLEOTIDE SEQUENCE</scope>
    <source>
        <tissue evidence="13">Leaves</tissue>
    </source>
</reference>
<dbReference type="InterPro" id="IPR035979">
    <property type="entry name" value="RBD_domain_sf"/>
</dbReference>
<dbReference type="Proteomes" id="UP000619265">
    <property type="component" value="Unassembled WGS sequence"/>
</dbReference>
<dbReference type="InterPro" id="IPR000504">
    <property type="entry name" value="RRM_dom"/>
</dbReference>
<organism evidence="13 14">
    <name type="scientific">Juglans regia</name>
    <name type="common">English walnut</name>
    <dbReference type="NCBI Taxonomy" id="51240"/>
    <lineage>
        <taxon>Eukaryota</taxon>
        <taxon>Viridiplantae</taxon>
        <taxon>Streptophyta</taxon>
        <taxon>Embryophyta</taxon>
        <taxon>Tracheophyta</taxon>
        <taxon>Spermatophyta</taxon>
        <taxon>Magnoliopsida</taxon>
        <taxon>eudicotyledons</taxon>
        <taxon>Gunneridae</taxon>
        <taxon>Pentapetalae</taxon>
        <taxon>rosids</taxon>
        <taxon>fabids</taxon>
        <taxon>Fagales</taxon>
        <taxon>Juglandaceae</taxon>
        <taxon>Juglans</taxon>
    </lineage>
</organism>
<dbReference type="PANTHER" id="PTHR47640:SF9">
    <property type="entry name" value="POLYADENYLATE-BINDING PROTEIN RBP47B"/>
    <property type="match status" value="1"/>
</dbReference>
<keyword evidence="4" id="KW-0677">Repeat</keyword>
<dbReference type="PANTHER" id="PTHR47640">
    <property type="entry name" value="TRNA SELENOCYSTEINE 1-ASSOCIATED PROTEIN 1-RELATED-RELATED"/>
    <property type="match status" value="1"/>
</dbReference>
<evidence type="ECO:0000256" key="4">
    <source>
        <dbReference type="ARBA" id="ARBA00022737"/>
    </source>
</evidence>
<evidence type="ECO:0000256" key="10">
    <source>
        <dbReference type="PROSITE-ProRule" id="PRU00176"/>
    </source>
</evidence>
<evidence type="ECO:0000313" key="14">
    <source>
        <dbReference type="Proteomes" id="UP000619265"/>
    </source>
</evidence>
<protein>
    <recommendedName>
        <fullName evidence="12">RRM domain-containing protein</fullName>
    </recommendedName>
</protein>
<sequence>MAQATNGGDMTTQQQQPQPQTQPQQQHQQQWMQSQQQQQWMAMQYPAAAMALMQQQQQQMMMYNYMPYAHPHHQPHPHHYQQQHQPQAQIQHQKHQQQQQQQQQLGSADEVKTIWIGDLHHWMDESYLHNCFAHTGEVFSVKVIRNKQTGQSEGYGFVEFYSHSTAEKVLQSYNGAVMPNTEQPFRLNWATFSAGDKRSDVGSDLSIFVGDLAADVTDAMLQETFASRYPSVKGAKVVIDSNTGRSKGYGFVRFGDESERSRAITEMNGMYCSSRPMRLGVATPKKSSGYQQQYSSQALVLAGGHASNGAVTQGSQSDGESNNTTIFVGGLDSDVSDEDLRQPFSQFGEIVSVKIPVGKGCGFVQFANRKNAEDAMESLSGTVIGKQTVRLSWGRSPAVESRF</sequence>
<comment type="caution">
    <text evidence="13">The sequence shown here is derived from an EMBL/GenBank/DDBJ whole genome shotgun (WGS) entry which is preliminary data.</text>
</comment>
<evidence type="ECO:0000256" key="8">
    <source>
        <dbReference type="ARBA" id="ARBA00061069"/>
    </source>
</evidence>
<feature type="domain" description="RRM" evidence="12">
    <location>
        <begin position="324"/>
        <end position="396"/>
    </location>
</feature>
<feature type="domain" description="RRM" evidence="12">
    <location>
        <begin position="205"/>
        <end position="284"/>
    </location>
</feature>
<dbReference type="SMART" id="SM00360">
    <property type="entry name" value="RRM"/>
    <property type="match status" value="3"/>
</dbReference>